<name>A0ABS4XGV0_9MICC</name>
<proteinExistence type="predicted"/>
<sequence length="136" mass="15126">MREILAAIGPALELFGWIALFGAIGFFVVARVSRRSQAAWREAPCEVTKLEGQDCLVWTSADGTAHSSAFDELEPAPSGNPDRVYYKVSAPQRIQIEKPRSHVRFMLVLAWTMLGLWALCNVVPLVLHQMMISEPS</sequence>
<keyword evidence="1" id="KW-0472">Membrane</keyword>
<comment type="caution">
    <text evidence="2">The sequence shown here is derived from an EMBL/GenBank/DDBJ whole genome shotgun (WGS) entry which is preliminary data.</text>
</comment>
<dbReference type="EMBL" id="JAGIOF010000001">
    <property type="protein sequence ID" value="MBP2387571.1"/>
    <property type="molecule type" value="Genomic_DNA"/>
</dbReference>
<gene>
    <name evidence="2" type="ORF">JOF47_003082</name>
</gene>
<evidence type="ECO:0008006" key="4">
    <source>
        <dbReference type="Google" id="ProtNLM"/>
    </source>
</evidence>
<protein>
    <recommendedName>
        <fullName evidence="4">DUF3592 domain-containing protein</fullName>
    </recommendedName>
</protein>
<reference evidence="2 3" key="1">
    <citation type="submission" date="2021-03" db="EMBL/GenBank/DDBJ databases">
        <title>Sequencing the genomes of 1000 actinobacteria strains.</title>
        <authorList>
            <person name="Klenk H.-P."/>
        </authorList>
    </citation>
    <scope>NUCLEOTIDE SEQUENCE [LARGE SCALE GENOMIC DNA]</scope>
    <source>
        <strain evidence="2 3">DSM 15797</strain>
    </source>
</reference>
<dbReference type="Proteomes" id="UP001296993">
    <property type="component" value="Unassembled WGS sequence"/>
</dbReference>
<feature type="transmembrane region" description="Helical" evidence="1">
    <location>
        <begin position="14"/>
        <end position="32"/>
    </location>
</feature>
<feature type="transmembrane region" description="Helical" evidence="1">
    <location>
        <begin position="105"/>
        <end position="127"/>
    </location>
</feature>
<keyword evidence="3" id="KW-1185">Reference proteome</keyword>
<evidence type="ECO:0000256" key="1">
    <source>
        <dbReference type="SAM" id="Phobius"/>
    </source>
</evidence>
<keyword evidence="1" id="KW-1133">Transmembrane helix</keyword>
<organism evidence="2 3">
    <name type="scientific">Paeniglutamicibacter kerguelensis</name>
    <dbReference type="NCBI Taxonomy" id="254788"/>
    <lineage>
        <taxon>Bacteria</taxon>
        <taxon>Bacillati</taxon>
        <taxon>Actinomycetota</taxon>
        <taxon>Actinomycetes</taxon>
        <taxon>Micrococcales</taxon>
        <taxon>Micrococcaceae</taxon>
        <taxon>Paeniglutamicibacter</taxon>
    </lineage>
</organism>
<dbReference type="RefSeq" id="WP_209999914.1">
    <property type="nucleotide sequence ID" value="NZ_BAAAJY010000011.1"/>
</dbReference>
<evidence type="ECO:0000313" key="3">
    <source>
        <dbReference type="Proteomes" id="UP001296993"/>
    </source>
</evidence>
<accession>A0ABS4XGV0</accession>
<keyword evidence="1" id="KW-0812">Transmembrane</keyword>
<evidence type="ECO:0000313" key="2">
    <source>
        <dbReference type="EMBL" id="MBP2387571.1"/>
    </source>
</evidence>